<comment type="caution">
    <text evidence="15">The sequence shown here is derived from an EMBL/GenBank/DDBJ whole genome shotgun (WGS) entry which is preliminary data.</text>
</comment>
<evidence type="ECO:0000256" key="7">
    <source>
        <dbReference type="ARBA" id="ARBA00022832"/>
    </source>
</evidence>
<keyword evidence="7 14" id="KW-0276">Fatty acid metabolism</keyword>
<evidence type="ECO:0000313" key="16">
    <source>
        <dbReference type="Proteomes" id="UP000033140"/>
    </source>
</evidence>
<protein>
    <recommendedName>
        <fullName evidence="4 14">Very-long-chain (3R)-3-hydroxyacyl-CoA dehydratase</fullName>
        <ecNumber evidence="4 14">4.2.1.134</ecNumber>
    </recommendedName>
</protein>
<dbReference type="GO" id="GO:0030148">
    <property type="term" value="P:sphingolipid biosynthetic process"/>
    <property type="evidence" value="ECO:0007669"/>
    <property type="project" value="TreeGrafter"/>
</dbReference>
<keyword evidence="16" id="KW-1185">Reference proteome</keyword>
<evidence type="ECO:0000313" key="15">
    <source>
        <dbReference type="EMBL" id="GAO45840.1"/>
    </source>
</evidence>
<comment type="function">
    <text evidence="14">Catalyzes the third of the four reactions of the long-chain fatty acids elongation cycle. This endoplasmic reticulum-bound enzymatic process, allows the addition of two carbons to the chain of long- and very long-chain fatty acids/VLCFAs per cycle. This enzyme catalyzes the dehydration of the 3-hydroxyacyl-CoA intermediate into trans-2,3-enoyl-CoA, within each cycle of fatty acid elongation. Thereby, it participates to the production of VLCFAs of different chain lengths that are involved in multiple biological processes as precursors of membrane lipids and lipid mediators.</text>
</comment>
<dbReference type="GO" id="GO:0030497">
    <property type="term" value="P:fatty acid elongation"/>
    <property type="evidence" value="ECO:0007669"/>
    <property type="project" value="TreeGrafter"/>
</dbReference>
<dbReference type="EC" id="4.2.1.134" evidence="4 14"/>
<dbReference type="EMBL" id="BACD03000001">
    <property type="protein sequence ID" value="GAO45840.1"/>
    <property type="molecule type" value="Genomic_DNA"/>
</dbReference>
<dbReference type="GO" id="GO:0005789">
    <property type="term" value="C:endoplasmic reticulum membrane"/>
    <property type="evidence" value="ECO:0007669"/>
    <property type="project" value="UniProtKB-SubCell"/>
</dbReference>
<evidence type="ECO:0000256" key="3">
    <source>
        <dbReference type="ARBA" id="ARBA00007811"/>
    </source>
</evidence>
<keyword evidence="8 14" id="KW-1133">Transmembrane helix</keyword>
<dbReference type="OMA" id="WSYILWQ"/>
<evidence type="ECO:0000256" key="13">
    <source>
        <dbReference type="ARBA" id="ARBA00036671"/>
    </source>
</evidence>
<keyword evidence="5 14" id="KW-0444">Lipid biosynthesis</keyword>
<reference evidence="15 16" key="3">
    <citation type="journal article" date="2015" name="Genome Announc.">
        <title>Draft Genome Sequence of the Archiascomycetous Yeast Saitoella complicata.</title>
        <authorList>
            <person name="Yamauchi K."/>
            <person name="Kondo S."/>
            <person name="Hamamoto M."/>
            <person name="Takahashi Y."/>
            <person name="Ogura Y."/>
            <person name="Hayashi T."/>
            <person name="Nishida H."/>
        </authorList>
    </citation>
    <scope>NUCLEOTIDE SEQUENCE [LARGE SCALE GENOMIC DNA]</scope>
    <source>
        <strain evidence="15 16">NRRL Y-17804</strain>
    </source>
</reference>
<dbReference type="AlphaFoldDB" id="A0A0E9N8W3"/>
<dbReference type="GO" id="GO:0042761">
    <property type="term" value="P:very long-chain fatty acid biosynthetic process"/>
    <property type="evidence" value="ECO:0007669"/>
    <property type="project" value="TreeGrafter"/>
</dbReference>
<proteinExistence type="inferred from homology"/>
<evidence type="ECO:0000256" key="9">
    <source>
        <dbReference type="ARBA" id="ARBA00023098"/>
    </source>
</evidence>
<dbReference type="Pfam" id="PF04387">
    <property type="entry name" value="PTPLA"/>
    <property type="match status" value="1"/>
</dbReference>
<feature type="transmembrane region" description="Helical" evidence="14">
    <location>
        <begin position="36"/>
        <end position="57"/>
    </location>
</feature>
<dbReference type="GO" id="GO:0102158">
    <property type="term" value="F:very-long-chain (3R)-3-hydroxyacyl-CoA dehydratase activity"/>
    <property type="evidence" value="ECO:0007669"/>
    <property type="project" value="UniProtKB-EC"/>
</dbReference>
<keyword evidence="11 14" id="KW-0275">Fatty acid biosynthesis</keyword>
<gene>
    <name evidence="15" type="ORF">G7K_0089-t1</name>
</gene>
<evidence type="ECO:0000256" key="14">
    <source>
        <dbReference type="RuleBase" id="RU363109"/>
    </source>
</evidence>
<evidence type="ECO:0000256" key="4">
    <source>
        <dbReference type="ARBA" id="ARBA00013122"/>
    </source>
</evidence>
<evidence type="ECO:0000256" key="8">
    <source>
        <dbReference type="ARBA" id="ARBA00022989"/>
    </source>
</evidence>
<comment type="subcellular location">
    <subcellularLocation>
        <location evidence="14">Endoplasmic reticulum membrane</location>
        <topology evidence="14">Multi-pass membrane protein</topology>
    </subcellularLocation>
    <subcellularLocation>
        <location evidence="1">Membrane</location>
        <topology evidence="1">Multi-pass membrane protein</topology>
    </subcellularLocation>
</comment>
<dbReference type="Proteomes" id="UP000033140">
    <property type="component" value="Unassembled WGS sequence"/>
</dbReference>
<comment type="pathway">
    <text evidence="2 14">Lipid metabolism; fatty acid biosynthesis.</text>
</comment>
<reference evidence="15 16" key="1">
    <citation type="journal article" date="2011" name="J. Gen. Appl. Microbiol.">
        <title>Draft genome sequencing of the enigmatic yeast Saitoella complicata.</title>
        <authorList>
            <person name="Nishida H."/>
            <person name="Hamamoto M."/>
            <person name="Sugiyama J."/>
        </authorList>
    </citation>
    <scope>NUCLEOTIDE SEQUENCE [LARGE SCALE GENOMIC DNA]</scope>
    <source>
        <strain evidence="15 16">NRRL Y-17804</strain>
    </source>
</reference>
<feature type="transmembrane region" description="Helical" evidence="14">
    <location>
        <begin position="233"/>
        <end position="254"/>
    </location>
</feature>
<comment type="catalytic activity">
    <reaction evidence="13 14">
        <text>a very-long-chain (3R)-3-hydroxyacyl-CoA = a very-long-chain (2E)-enoyl-CoA + H2O</text>
        <dbReference type="Rhea" id="RHEA:45812"/>
        <dbReference type="ChEBI" id="CHEBI:15377"/>
        <dbReference type="ChEBI" id="CHEBI:83728"/>
        <dbReference type="ChEBI" id="CHEBI:85440"/>
        <dbReference type="EC" id="4.2.1.134"/>
    </reaction>
</comment>
<feature type="transmembrane region" description="Helical" evidence="14">
    <location>
        <begin position="274"/>
        <end position="292"/>
    </location>
</feature>
<reference evidence="15 16" key="2">
    <citation type="journal article" date="2014" name="J. Gen. Appl. Microbiol.">
        <title>The early diverging ascomycetous budding yeast Saitoella complicata has three histone deacetylases belonging to the Clr6, Hos2, and Rpd3 lineages.</title>
        <authorList>
            <person name="Nishida H."/>
            <person name="Matsumoto T."/>
            <person name="Kondo S."/>
            <person name="Hamamoto M."/>
            <person name="Yoshikawa H."/>
        </authorList>
    </citation>
    <scope>NUCLEOTIDE SEQUENCE [LARGE SCALE GENOMIC DNA]</scope>
    <source>
        <strain evidence="15 16">NRRL Y-17804</strain>
    </source>
</reference>
<dbReference type="InterPro" id="IPR007482">
    <property type="entry name" value="Tyr_Pase-like_PTPLA"/>
</dbReference>
<accession>A0A0E9N8W3</accession>
<name>A0A0E9N8W3_SAICN</name>
<evidence type="ECO:0000256" key="6">
    <source>
        <dbReference type="ARBA" id="ARBA00022692"/>
    </source>
</evidence>
<dbReference type="PANTHER" id="PTHR11035">
    <property type="entry name" value="VERY-LONG-CHAIN (3R)-3-HYDROXYACYL-COA DEHYDRATASE"/>
    <property type="match status" value="1"/>
</dbReference>
<dbReference type="STRING" id="698492.A0A0E9N8W3"/>
<keyword evidence="10 14" id="KW-0472">Membrane</keyword>
<feature type="transmembrane region" description="Helical" evidence="14">
    <location>
        <begin position="200"/>
        <end position="221"/>
    </location>
</feature>
<organism evidence="15 16">
    <name type="scientific">Saitoella complicata (strain BCRC 22490 / CBS 7301 / JCM 7358 / NBRC 10748 / NRRL Y-17804)</name>
    <dbReference type="NCBI Taxonomy" id="698492"/>
    <lineage>
        <taxon>Eukaryota</taxon>
        <taxon>Fungi</taxon>
        <taxon>Dikarya</taxon>
        <taxon>Ascomycota</taxon>
        <taxon>Taphrinomycotina</taxon>
        <taxon>Taphrinomycotina incertae sedis</taxon>
        <taxon>Saitoella</taxon>
    </lineage>
</organism>
<dbReference type="UniPathway" id="UPA00094"/>
<evidence type="ECO:0000256" key="1">
    <source>
        <dbReference type="ARBA" id="ARBA00004141"/>
    </source>
</evidence>
<evidence type="ECO:0000256" key="5">
    <source>
        <dbReference type="ARBA" id="ARBA00022516"/>
    </source>
</evidence>
<comment type="similarity">
    <text evidence="3 14">Belongs to the very long-chain fatty acids dehydratase HACD family.</text>
</comment>
<evidence type="ECO:0000256" key="12">
    <source>
        <dbReference type="ARBA" id="ARBA00023239"/>
    </source>
</evidence>
<keyword evidence="9 14" id="KW-0443">Lipid metabolism</keyword>
<keyword evidence="6 14" id="KW-0812">Transmembrane</keyword>
<evidence type="ECO:0000256" key="2">
    <source>
        <dbReference type="ARBA" id="ARBA00005194"/>
    </source>
</evidence>
<keyword evidence="12 14" id="KW-0456">Lyase</keyword>
<evidence type="ECO:0000256" key="11">
    <source>
        <dbReference type="ARBA" id="ARBA00023160"/>
    </source>
</evidence>
<feature type="transmembrane region" description="Helical" evidence="14">
    <location>
        <begin position="108"/>
        <end position="134"/>
    </location>
</feature>
<dbReference type="PANTHER" id="PTHR11035:SF3">
    <property type="entry name" value="VERY-LONG-CHAIN (3R)-3-HYDROXYACYL-COA DEHYDRATASE"/>
    <property type="match status" value="1"/>
</dbReference>
<sequence length="306" mass="33766">MDRHIGFQALLALAVFVFGVRWPSSGCLFGSGSSVYIAMVRIGVHPILIDFVFFGILTSGDVSAARCSSAVWGPRTAKSPEIPADPHFSTATMAGATRNSSMGLKSRYLVLYNVVSACAWGALLVRVAALLYLGGYENVHAHVSEFAKWTQTGALLEVLHITFGLVRSPLITTIIQVASRILLVWGIVHPFPESTAISPAYSSMLIAWSVTEVIRYSYYALNLLGGVPKALTWLRYNTFFILYPLGAGSEAWLVKRSLGQADAWNPMYGYLLRAILVIYVPGFYTMFTHMIGQRRKVMKQMRAKKQ</sequence>
<keyword evidence="14" id="KW-0256">Endoplasmic reticulum</keyword>
<evidence type="ECO:0000256" key="10">
    <source>
        <dbReference type="ARBA" id="ARBA00023136"/>
    </source>
</evidence>